<dbReference type="Proteomes" id="UP000196708">
    <property type="component" value="Chromosome 2"/>
</dbReference>
<accession>A0A1Z2SL68</accession>
<dbReference type="EMBL" id="CP018836">
    <property type="protein sequence ID" value="ASA57866.1"/>
    <property type="molecule type" value="Genomic_DNA"/>
</dbReference>
<sequence>MERYTYEEIIESVEEDFQSSFKLGDDHVAATMRLLGDFYKDIIQSNSIENLMFHVAICLYLKAQNFSIEHMKMSLVKVIEDVPLASIKDDLEVEEFNRLQNDLNQVQAFVSI</sequence>
<reference evidence="1 2" key="1">
    <citation type="submission" date="2016-12" db="EMBL/GenBank/DDBJ databases">
        <authorList>
            <person name="Song W.-J."/>
            <person name="Kurnit D.M."/>
        </authorList>
    </citation>
    <scope>NUCLEOTIDE SEQUENCE [LARGE SCALE GENOMIC DNA]</scope>
    <source>
        <strain evidence="1 2">ATCC 43942</strain>
    </source>
</reference>
<protein>
    <submittedName>
        <fullName evidence="1">Uncharacterized protein</fullName>
    </submittedName>
</protein>
<dbReference type="KEGG" id="vga:BSQ33_19280"/>
<dbReference type="RefSeq" id="WP_021021977.1">
    <property type="nucleotide sequence ID" value="NZ_CP018836.1"/>
</dbReference>
<organism evidence="1 2">
    <name type="scientific">Vibrio gazogenes</name>
    <dbReference type="NCBI Taxonomy" id="687"/>
    <lineage>
        <taxon>Bacteria</taxon>
        <taxon>Pseudomonadati</taxon>
        <taxon>Pseudomonadota</taxon>
        <taxon>Gammaproteobacteria</taxon>
        <taxon>Vibrionales</taxon>
        <taxon>Vibrionaceae</taxon>
        <taxon>Vibrio</taxon>
    </lineage>
</organism>
<proteinExistence type="predicted"/>
<gene>
    <name evidence="1" type="ORF">BSQ33_19280</name>
</gene>
<dbReference type="OrthoDB" id="9916119at2"/>
<evidence type="ECO:0000313" key="1">
    <source>
        <dbReference type="EMBL" id="ASA57866.1"/>
    </source>
</evidence>
<dbReference type="AlphaFoldDB" id="A0A1Z2SL68"/>
<name>A0A1Z2SL68_VIBGA</name>
<evidence type="ECO:0000313" key="2">
    <source>
        <dbReference type="Proteomes" id="UP000196708"/>
    </source>
</evidence>